<dbReference type="RefSeq" id="WP_216520274.1">
    <property type="nucleotide sequence ID" value="NZ_JAHLPM010000010.1"/>
</dbReference>
<accession>A0ABS6E7G4</accession>
<dbReference type="EMBL" id="JAHLPM010000010">
    <property type="protein sequence ID" value="MBU5438853.1"/>
    <property type="molecule type" value="Genomic_DNA"/>
</dbReference>
<evidence type="ECO:0000259" key="2">
    <source>
        <dbReference type="Pfam" id="PF13786"/>
    </source>
</evidence>
<proteinExistence type="predicted"/>
<feature type="transmembrane region" description="Helical" evidence="1">
    <location>
        <begin position="44"/>
        <end position="65"/>
    </location>
</feature>
<evidence type="ECO:0000313" key="5">
    <source>
        <dbReference type="Proteomes" id="UP000749471"/>
    </source>
</evidence>
<dbReference type="InterPro" id="IPR025436">
    <property type="entry name" value="DUF4179"/>
</dbReference>
<keyword evidence="1" id="KW-0472">Membrane</keyword>
<comment type="caution">
    <text evidence="4">The sequence shown here is derived from an EMBL/GenBank/DDBJ whole genome shotgun (WGS) entry which is preliminary data.</text>
</comment>
<dbReference type="Proteomes" id="UP000749471">
    <property type="component" value="Unassembled WGS sequence"/>
</dbReference>
<organism evidence="4 5">
    <name type="scientific">Tissierella simiarum</name>
    <dbReference type="NCBI Taxonomy" id="2841534"/>
    <lineage>
        <taxon>Bacteria</taxon>
        <taxon>Bacillati</taxon>
        <taxon>Bacillota</taxon>
        <taxon>Tissierellia</taxon>
        <taxon>Tissierellales</taxon>
        <taxon>Tissierellaceae</taxon>
        <taxon>Tissierella</taxon>
    </lineage>
</organism>
<keyword evidence="5" id="KW-1185">Reference proteome</keyword>
<dbReference type="Pfam" id="PF18705">
    <property type="entry name" value="DUF5643"/>
    <property type="match status" value="1"/>
</dbReference>
<evidence type="ECO:0000256" key="1">
    <source>
        <dbReference type="SAM" id="Phobius"/>
    </source>
</evidence>
<reference evidence="4 5" key="1">
    <citation type="submission" date="2021-06" db="EMBL/GenBank/DDBJ databases">
        <authorList>
            <person name="Sun Q."/>
            <person name="Li D."/>
        </authorList>
    </citation>
    <scope>NUCLEOTIDE SEQUENCE [LARGE SCALE GENOMIC DNA]</scope>
    <source>
        <strain evidence="4 5">MSJ-40</strain>
    </source>
</reference>
<name>A0ABS6E7G4_9FIRM</name>
<gene>
    <name evidence="4" type="ORF">KQI42_12570</name>
</gene>
<feature type="domain" description="DUF5643" evidence="3">
    <location>
        <begin position="216"/>
        <end position="309"/>
    </location>
</feature>
<keyword evidence="1" id="KW-0812">Transmembrane</keyword>
<protein>
    <submittedName>
        <fullName evidence="4">DUF4179 domain-containing protein</fullName>
    </submittedName>
</protein>
<evidence type="ECO:0000313" key="4">
    <source>
        <dbReference type="EMBL" id="MBU5438853.1"/>
    </source>
</evidence>
<keyword evidence="1" id="KW-1133">Transmembrane helix</keyword>
<dbReference type="InterPro" id="IPR040680">
    <property type="entry name" value="DUF5643"/>
</dbReference>
<feature type="domain" description="DUF4179" evidence="2">
    <location>
        <begin position="36"/>
        <end position="127"/>
    </location>
</feature>
<dbReference type="Pfam" id="PF13786">
    <property type="entry name" value="DUF4179"/>
    <property type="match status" value="1"/>
</dbReference>
<evidence type="ECO:0000259" key="3">
    <source>
        <dbReference type="Pfam" id="PF18705"/>
    </source>
</evidence>
<sequence>MKQKDIDKIKISSSLDDVIENAIEEGYKRRNRSEMKNKWKKRGVAVAATIIIGTTAFGVAFPTYAKDIPIIGNIFEYLSENKNGSYTGYKDYSKTLGMVQESNDIKFTLNDAIYDGTTVMVTYTMESKEDLGEQITVRDYLSIKGYKGGMAGSSGVYKVRDNTYIGFTRMSIDQVKDELDVELTVDSVKDFEDLDIKGDWKFKFNLKKTDTDIMIANKSVEKEGINLNIEKITFTPMSTIIHYSQQASDEALGEYHSVYTELVEVKDDLGNVYVGEGNGGSGTKALMNWTSTYEKIDKNATKLIITPKVEFSVLGEDGHRMIGPSILKSDNPEKEVLDYLKEKGIMPKEMILDDIIIELK</sequence>